<evidence type="ECO:0000313" key="1">
    <source>
        <dbReference type="EMBL" id="QGW58666.1"/>
    </source>
</evidence>
<geneLocation type="plasmid" evidence="1">
    <name>pKpnB199</name>
</geneLocation>
<dbReference type="AlphaFoldDB" id="A0A7S5L2S5"/>
<gene>
    <name evidence="1" type="ORF">pKpnB199_00185</name>
</gene>
<protein>
    <submittedName>
        <fullName evidence="1">Uncharacterized protein</fullName>
    </submittedName>
</protein>
<reference evidence="1" key="1">
    <citation type="submission" date="2019-02" db="EMBL/GenBank/DDBJ databases">
        <title>Klebsiella pneumoniae strain B199 multidrug resistance plasmid pKpnB199.</title>
        <authorList>
            <person name="Navon-Venezia S."/>
            <person name="Kondratyeva K."/>
            <person name="Gancz A."/>
        </authorList>
    </citation>
    <scope>NUCLEOTIDE SEQUENCE</scope>
    <source>
        <strain evidence="1">B199</strain>
        <plasmid evidence="1">pKpnB199</plasmid>
    </source>
</reference>
<keyword evidence="1" id="KW-0614">Plasmid</keyword>
<accession>A0A7S5L2S5</accession>
<organism evidence="1">
    <name type="scientific">Klebsiella pneumoniae</name>
    <dbReference type="NCBI Taxonomy" id="573"/>
    <lineage>
        <taxon>Bacteria</taxon>
        <taxon>Pseudomonadati</taxon>
        <taxon>Pseudomonadota</taxon>
        <taxon>Gammaproteobacteria</taxon>
        <taxon>Enterobacterales</taxon>
        <taxon>Enterobacteriaceae</taxon>
        <taxon>Klebsiella/Raoultella group</taxon>
        <taxon>Klebsiella</taxon>
        <taxon>Klebsiella pneumoniae complex</taxon>
    </lineage>
</organism>
<proteinExistence type="predicted"/>
<dbReference type="EMBL" id="MK552108">
    <property type="protein sequence ID" value="QGW58666.1"/>
    <property type="molecule type" value="Genomic_DNA"/>
</dbReference>
<name>A0A7S5L2S5_KLEPN</name>
<sequence length="58" mass="6746">MNNIQKNLIFFGVNFKHEKATFSTPINRKHKKTVSKGRVKAITKPYMKGLVKEIRDIT</sequence>